<protein>
    <submittedName>
        <fullName evidence="2">Uncharacterized protein</fullName>
    </submittedName>
</protein>
<dbReference type="EMBL" id="ACFU01000028">
    <property type="protein sequence ID" value="EEF13076.1"/>
    <property type="molecule type" value="Genomic_DNA"/>
</dbReference>
<dbReference type="Proteomes" id="UP000003082">
    <property type="component" value="Unassembled WGS sequence"/>
</dbReference>
<dbReference type="RefSeq" id="WP_002945367.1">
    <property type="nucleotide sequence ID" value="NZ_ACFU01000028.1"/>
</dbReference>
<name>B9D4K7_CAMRE</name>
<keyword evidence="1" id="KW-0812">Transmembrane</keyword>
<keyword evidence="1" id="KW-0472">Membrane</keyword>
<keyword evidence="1" id="KW-1133">Transmembrane helix</keyword>
<evidence type="ECO:0000313" key="3">
    <source>
        <dbReference type="Proteomes" id="UP000003082"/>
    </source>
</evidence>
<evidence type="ECO:0000313" key="2">
    <source>
        <dbReference type="EMBL" id="EEF13076.1"/>
    </source>
</evidence>
<reference evidence="2 3" key="1">
    <citation type="submission" date="2008-08" db="EMBL/GenBank/DDBJ databases">
        <authorList>
            <person name="Madupu R."/>
            <person name="Durkin A.S."/>
            <person name="Torralba M."/>
            <person name="Methe B."/>
            <person name="Sutton G.G."/>
            <person name="Strausberg R.L."/>
            <person name="Nelson K.E."/>
        </authorList>
    </citation>
    <scope>NUCLEOTIDE SEQUENCE [LARGE SCALE GENOMIC DNA]</scope>
    <source>
        <strain evidence="2 3">RM3267</strain>
    </source>
</reference>
<keyword evidence="3" id="KW-1185">Reference proteome</keyword>
<gene>
    <name evidence="2" type="ORF">CAMRE0001_2063</name>
</gene>
<feature type="transmembrane region" description="Helical" evidence="1">
    <location>
        <begin position="6"/>
        <end position="24"/>
    </location>
</feature>
<organism evidence="2 3">
    <name type="scientific">Campylobacter rectus RM3267</name>
    <dbReference type="NCBI Taxonomy" id="553218"/>
    <lineage>
        <taxon>Bacteria</taxon>
        <taxon>Pseudomonadati</taxon>
        <taxon>Campylobacterota</taxon>
        <taxon>Epsilonproteobacteria</taxon>
        <taxon>Campylobacterales</taxon>
        <taxon>Campylobacteraceae</taxon>
        <taxon>Campylobacter</taxon>
    </lineage>
</organism>
<dbReference type="eggNOG" id="ENOG5031ASU">
    <property type="taxonomic scope" value="Bacteria"/>
</dbReference>
<dbReference type="AlphaFoldDB" id="B9D4K7"/>
<evidence type="ECO:0000256" key="1">
    <source>
        <dbReference type="SAM" id="Phobius"/>
    </source>
</evidence>
<proteinExistence type="predicted"/>
<accession>B9D4K7</accession>
<sequence>MKIIDAVMLGAFVLFTIFLMRGFVTQTLERNKRRQNLKKDKK</sequence>
<comment type="caution">
    <text evidence="2">The sequence shown here is derived from an EMBL/GenBank/DDBJ whole genome shotgun (WGS) entry which is preliminary data.</text>
</comment>